<dbReference type="PANTHER" id="PTHR30273:SF2">
    <property type="entry name" value="PROTEIN FECR"/>
    <property type="match status" value="1"/>
</dbReference>
<dbReference type="InterPro" id="IPR006860">
    <property type="entry name" value="FecR"/>
</dbReference>
<dbReference type="GO" id="GO:0016989">
    <property type="term" value="F:sigma factor antagonist activity"/>
    <property type="evidence" value="ECO:0007669"/>
    <property type="project" value="TreeGrafter"/>
</dbReference>
<keyword evidence="1" id="KW-1133">Transmembrane helix</keyword>
<reference evidence="3" key="1">
    <citation type="submission" date="2020-11" db="EMBL/GenBank/DDBJ databases">
        <title>Novosphingobium aureum sp. nov., a marine bacterium isolated from sediment of a salt flat.</title>
        <authorList>
            <person name="Yoo Y."/>
            <person name="Kim J.-J."/>
        </authorList>
    </citation>
    <scope>NUCLEOTIDE SEQUENCE</scope>
    <source>
        <strain evidence="3">YJ-S2-02</strain>
    </source>
</reference>
<dbReference type="InterPro" id="IPR012373">
    <property type="entry name" value="Ferrdict_sens_TM"/>
</dbReference>
<dbReference type="Gene3D" id="3.55.50.30">
    <property type="match status" value="1"/>
</dbReference>
<dbReference type="PANTHER" id="PTHR30273">
    <property type="entry name" value="PERIPLASMIC SIGNAL SENSOR AND SIGMA FACTOR ACTIVATOR FECR-RELATED"/>
    <property type="match status" value="1"/>
</dbReference>
<evidence type="ECO:0000313" key="3">
    <source>
        <dbReference type="EMBL" id="MBH0112089.1"/>
    </source>
</evidence>
<dbReference type="AlphaFoldDB" id="A0A931MK50"/>
<comment type="caution">
    <text evidence="3">The sequence shown here is derived from an EMBL/GenBank/DDBJ whole genome shotgun (WGS) entry which is preliminary data.</text>
</comment>
<organism evidence="3 4">
    <name type="scientific">Novosphingobium aureum</name>
    <dbReference type="NCBI Taxonomy" id="2792964"/>
    <lineage>
        <taxon>Bacteria</taxon>
        <taxon>Pseudomonadati</taxon>
        <taxon>Pseudomonadota</taxon>
        <taxon>Alphaproteobacteria</taxon>
        <taxon>Sphingomonadales</taxon>
        <taxon>Sphingomonadaceae</taxon>
        <taxon>Novosphingobium</taxon>
    </lineage>
</organism>
<sequence>MTARDTSSEIEDRAAEWVARMELRELTPAEQAQLESWIAGDRRRLGALVRGQAIVTSFGARLDDTPQPVIPADELPQPRSAVFSRRGALFAGFAALGAVGIGISTLRPFASTAYATEIGEIRRITLEDGSVVTLNSGSRMTARLAGDQRHILLERGEALFRIAPDTGRPFAISAGGNTFTTSETLCSLRCISPREVRLSVLSGEVGVDAANHGGPHFRARRNQLVTITPARGVEIADVASEELEQETVWRSGKIAFSGDSLYHAAAEFARYNTTRIVVDDAAVGDLKITGLFDSNDPARFAEAVAGMFALEVKRVDDEIVLSAP</sequence>
<proteinExistence type="predicted"/>
<keyword evidence="1" id="KW-0812">Transmembrane</keyword>
<evidence type="ECO:0000259" key="2">
    <source>
        <dbReference type="Pfam" id="PF04773"/>
    </source>
</evidence>
<keyword evidence="1" id="KW-0472">Membrane</keyword>
<dbReference type="EMBL" id="JADZGI010000001">
    <property type="protein sequence ID" value="MBH0112089.1"/>
    <property type="molecule type" value="Genomic_DNA"/>
</dbReference>
<dbReference type="Pfam" id="PF04773">
    <property type="entry name" value="FecR"/>
    <property type="match status" value="1"/>
</dbReference>
<dbReference type="PIRSF" id="PIRSF018266">
    <property type="entry name" value="FecR"/>
    <property type="match status" value="1"/>
</dbReference>
<accession>A0A931MK50</accession>
<dbReference type="RefSeq" id="WP_197160931.1">
    <property type="nucleotide sequence ID" value="NZ_JADZGI010000001.1"/>
</dbReference>
<dbReference type="Gene3D" id="2.60.120.1440">
    <property type="match status" value="1"/>
</dbReference>
<keyword evidence="4" id="KW-1185">Reference proteome</keyword>
<feature type="transmembrane region" description="Helical" evidence="1">
    <location>
        <begin position="87"/>
        <end position="106"/>
    </location>
</feature>
<gene>
    <name evidence="3" type="ORF">I5E68_03860</name>
</gene>
<dbReference type="Proteomes" id="UP000617634">
    <property type="component" value="Unassembled WGS sequence"/>
</dbReference>
<evidence type="ECO:0000313" key="4">
    <source>
        <dbReference type="Proteomes" id="UP000617634"/>
    </source>
</evidence>
<evidence type="ECO:0000256" key="1">
    <source>
        <dbReference type="SAM" id="Phobius"/>
    </source>
</evidence>
<feature type="domain" description="FecR protein" evidence="2">
    <location>
        <begin position="114"/>
        <end position="205"/>
    </location>
</feature>
<name>A0A931MK50_9SPHN</name>
<protein>
    <submittedName>
        <fullName evidence="3">FecR domain-containing protein</fullName>
    </submittedName>
</protein>